<dbReference type="AlphaFoldDB" id="A0A6H5GYZ8"/>
<proteinExistence type="predicted"/>
<dbReference type="Proteomes" id="UP000479000">
    <property type="component" value="Unassembled WGS sequence"/>
</dbReference>
<gene>
    <name evidence="1" type="ORF">NTEN_LOCUS13525</name>
</gene>
<sequence>MIDRYILSKIGRHWRGDRSALIGNLSRQYGPKITINQHSKNKPTSKGKSSECLSEIPSVRFVYVPPGGATGKPLFAAVNRLERPKSTKALERLIKTMRHRRIEPHPRPTHNTRPKTHVNELTYLTSFQFDCCMFDHEIENEFDYELACEFDFEFEYEFEWVPRRGNKAMPMNLVERSSRRILVDINSPRAPSGGPFCRATLASDWGERLPPRPKSETYSPKIESVVQHEIGQWEGTKYCETKGFRKSQCSKPSMRVIDMQELVWEDYLFKYFKSTFTPTRMYLTGGRTVIKHLLDPALSTALSRSCQNFATTELIPGNSLDDKHPSDVLPPVSVKRDSWREGRTMGLQLRRLSVPQVACGCFPAGFLANNPTK</sequence>
<protein>
    <submittedName>
        <fullName evidence="1">Uncharacterized protein</fullName>
    </submittedName>
</protein>
<evidence type="ECO:0000313" key="2">
    <source>
        <dbReference type="Proteomes" id="UP000479000"/>
    </source>
</evidence>
<evidence type="ECO:0000313" key="1">
    <source>
        <dbReference type="EMBL" id="CAB0008279.1"/>
    </source>
</evidence>
<name>A0A6H5GYZ8_9HEMI</name>
<dbReference type="EMBL" id="CADCXU010020341">
    <property type="protein sequence ID" value="CAB0008279.1"/>
    <property type="molecule type" value="Genomic_DNA"/>
</dbReference>
<accession>A0A6H5GYZ8</accession>
<reference evidence="1 2" key="1">
    <citation type="submission" date="2020-02" db="EMBL/GenBank/DDBJ databases">
        <authorList>
            <person name="Ferguson B K."/>
        </authorList>
    </citation>
    <scope>NUCLEOTIDE SEQUENCE [LARGE SCALE GENOMIC DNA]</scope>
</reference>
<organism evidence="1 2">
    <name type="scientific">Nesidiocoris tenuis</name>
    <dbReference type="NCBI Taxonomy" id="355587"/>
    <lineage>
        <taxon>Eukaryota</taxon>
        <taxon>Metazoa</taxon>
        <taxon>Ecdysozoa</taxon>
        <taxon>Arthropoda</taxon>
        <taxon>Hexapoda</taxon>
        <taxon>Insecta</taxon>
        <taxon>Pterygota</taxon>
        <taxon>Neoptera</taxon>
        <taxon>Paraneoptera</taxon>
        <taxon>Hemiptera</taxon>
        <taxon>Heteroptera</taxon>
        <taxon>Panheteroptera</taxon>
        <taxon>Cimicomorpha</taxon>
        <taxon>Miridae</taxon>
        <taxon>Dicyphina</taxon>
        <taxon>Nesidiocoris</taxon>
    </lineage>
</organism>
<keyword evidence="2" id="KW-1185">Reference proteome</keyword>